<dbReference type="PANTHER" id="PTHR10353">
    <property type="entry name" value="GLYCOSYL HYDROLASE"/>
    <property type="match status" value="1"/>
</dbReference>
<reference evidence="7 8" key="1">
    <citation type="submission" date="2010-12" db="EMBL/GenBank/DDBJ databases">
        <title>The Genome Sequence of Coprobacillus sp. strain 29_1.</title>
        <authorList>
            <consortium name="The Broad Institute Genome Sequencing Platform"/>
            <person name="Earl A."/>
            <person name="Ward D."/>
            <person name="Feldgarden M."/>
            <person name="Gevers D."/>
            <person name="Daigneault M."/>
            <person name="Sibley C.D."/>
            <person name="White A."/>
            <person name="Strauss J."/>
            <person name="Allen-Vercoe E."/>
            <person name="Young S.K."/>
            <person name="Zeng Q."/>
            <person name="Gargeya S."/>
            <person name="Fitzgerald M."/>
            <person name="Haas B."/>
            <person name="Abouelleil A."/>
            <person name="Alvarado L."/>
            <person name="Arachchi H.M."/>
            <person name="Berlin A."/>
            <person name="Brown A."/>
            <person name="Chapman S.B."/>
            <person name="Chen Z."/>
            <person name="Dunbar C."/>
            <person name="Freedman E."/>
            <person name="Gearin G."/>
            <person name="Gellesch M."/>
            <person name="Goldberg J."/>
            <person name="Griggs A."/>
            <person name="Gujja S."/>
            <person name="Heilman E."/>
            <person name="Heiman D."/>
            <person name="Howarth C."/>
            <person name="Larson L."/>
            <person name="Lui A."/>
            <person name="MacDonald P.J.P."/>
            <person name="Mehta T."/>
            <person name="Montmayeur A."/>
            <person name="Murphy C."/>
            <person name="Neiman D."/>
            <person name="Pearson M."/>
            <person name="Priest M."/>
            <person name="Roberts A."/>
            <person name="Saif S."/>
            <person name="Shea T."/>
            <person name="Shenoy N."/>
            <person name="Sisk P."/>
            <person name="Stolte C."/>
            <person name="Sykes S."/>
            <person name="White J."/>
            <person name="Yandava C."/>
            <person name="Nusbaum C."/>
            <person name="Birren B."/>
        </authorList>
    </citation>
    <scope>NUCLEOTIDE SEQUENCE [LARGE SCALE GENOMIC DNA]</scope>
    <source>
        <strain evidence="7 8">29_1</strain>
    </source>
</reference>
<evidence type="ECO:0000256" key="1">
    <source>
        <dbReference type="ARBA" id="ARBA00010838"/>
    </source>
</evidence>
<dbReference type="InterPro" id="IPR018120">
    <property type="entry name" value="Glyco_hydro_1_AS"/>
</dbReference>
<dbReference type="Pfam" id="PF00232">
    <property type="entry name" value="Glyco_hydro_1"/>
    <property type="match status" value="1"/>
</dbReference>
<dbReference type="AlphaFoldDB" id="E7GAW1"/>
<dbReference type="EMBL" id="ADKX01000033">
    <property type="protein sequence ID" value="EFW04777.1"/>
    <property type="molecule type" value="Genomic_DNA"/>
</dbReference>
<dbReference type="InterPro" id="IPR017853">
    <property type="entry name" value="GH"/>
</dbReference>
<dbReference type="PANTHER" id="PTHR10353:SF122">
    <property type="entry name" value="6-PHOSPHO-BETA-GLUCOSIDASE ASCB-RELATED"/>
    <property type="match status" value="1"/>
</dbReference>
<dbReference type="GeneID" id="78229847"/>
<protein>
    <submittedName>
        <fullName evidence="7">6-phospho-beta-glucosidase</fullName>
    </submittedName>
</protein>
<dbReference type="HOGENOM" id="CLU_001859_0_2_9"/>
<dbReference type="InterPro" id="IPR033132">
    <property type="entry name" value="GH_1_N_CS"/>
</dbReference>
<dbReference type="PROSITE" id="PS00653">
    <property type="entry name" value="GLYCOSYL_HYDROL_F1_2"/>
    <property type="match status" value="1"/>
</dbReference>
<keyword evidence="8" id="KW-1185">Reference proteome</keyword>
<dbReference type="STRING" id="100884.GCA_000269565_01998"/>
<evidence type="ECO:0000256" key="5">
    <source>
        <dbReference type="RuleBase" id="RU003690"/>
    </source>
</evidence>
<dbReference type="SUPFAM" id="SSF51445">
    <property type="entry name" value="(Trans)glycosidases"/>
    <property type="match status" value="1"/>
</dbReference>
<dbReference type="InterPro" id="IPR001360">
    <property type="entry name" value="Glyco_hydro_1"/>
</dbReference>
<evidence type="ECO:0000256" key="2">
    <source>
        <dbReference type="ARBA" id="ARBA00022801"/>
    </source>
</evidence>
<dbReference type="Gene3D" id="3.20.20.80">
    <property type="entry name" value="Glycosidases"/>
    <property type="match status" value="1"/>
</dbReference>
<accession>E7GAW1</accession>
<dbReference type="FunFam" id="3.20.20.80:FF:000004">
    <property type="entry name" value="Beta-glucosidase 6-phospho-beta-glucosidase"/>
    <property type="match status" value="1"/>
</dbReference>
<dbReference type="eggNOG" id="COG2723">
    <property type="taxonomic scope" value="Bacteria"/>
</dbReference>
<dbReference type="GO" id="GO:0008422">
    <property type="term" value="F:beta-glucosidase activity"/>
    <property type="evidence" value="ECO:0007669"/>
    <property type="project" value="TreeGrafter"/>
</dbReference>
<evidence type="ECO:0000256" key="3">
    <source>
        <dbReference type="ARBA" id="ARBA00023295"/>
    </source>
</evidence>
<dbReference type="GO" id="GO:0005829">
    <property type="term" value="C:cytosol"/>
    <property type="evidence" value="ECO:0007669"/>
    <property type="project" value="TreeGrafter"/>
</dbReference>
<proteinExistence type="inferred from homology"/>
<organism evidence="7 8">
    <name type="scientific">Coprobacillus cateniformis</name>
    <dbReference type="NCBI Taxonomy" id="100884"/>
    <lineage>
        <taxon>Bacteria</taxon>
        <taxon>Bacillati</taxon>
        <taxon>Bacillota</taxon>
        <taxon>Erysipelotrichia</taxon>
        <taxon>Erysipelotrichales</taxon>
        <taxon>Coprobacillaceae</taxon>
        <taxon>Coprobacillus</taxon>
    </lineage>
</organism>
<comment type="caution">
    <text evidence="7">The sequence shown here is derived from an EMBL/GenBank/DDBJ whole genome shotgun (WGS) entry which is preliminary data.</text>
</comment>
<dbReference type="PROSITE" id="PS00572">
    <property type="entry name" value="GLYCOSYL_HYDROL_F1_1"/>
    <property type="match status" value="1"/>
</dbReference>
<keyword evidence="2 6" id="KW-0378">Hydrolase</keyword>
<dbReference type="GO" id="GO:0016052">
    <property type="term" value="P:carbohydrate catabolic process"/>
    <property type="evidence" value="ECO:0007669"/>
    <property type="project" value="TreeGrafter"/>
</dbReference>
<dbReference type="OrthoDB" id="2339329at2"/>
<evidence type="ECO:0000256" key="4">
    <source>
        <dbReference type="PROSITE-ProRule" id="PRU10055"/>
    </source>
</evidence>
<dbReference type="RefSeq" id="WP_008789003.1">
    <property type="nucleotide sequence ID" value="NZ_AKCB01000001.1"/>
</dbReference>
<sequence length="475" mass="55409">MKKCQHKFPKDFLWGGAVAANQIEGAFDVGGKGLCIADINEFKGDLPPEKRENKEMSLEEVNQLLNKKNGNFPKRYSIDFYHHYKEDIQLLAGLNIKSFRTSFNWARIFPNGDESEPNEEGLKFYDNLIDELLKYGIEPLMTISHYEMPLNIAIQYNGWYNRKTMDMFTKYCEVLFKRYKDKVKYWILVNQINLFHIESFNHLGIPSDRVDNLMEAKYQGLHNELVACAGAVKIGKEINPNFQLGVMASYGIPYPETGSSEDNLAALKYSQQEYYVTDMAVNGEIPYYMYRFYEDNDLNIEIIEQDKEDLKNTVDYVSFSYYYTSNINSQSQGRFHNSHIKVTNDWGWGMDPLGLRIALNQYYDRYHLPIIISENGMGFYEKMNEDGTVHDDYRINYIKEHIMQIKEAIHDGVNVIGYYPWGPIDLVSCSSSEMEKRYGFIYVDLDNELKGTGKRSLKDSYYWYQKVIASNGEEL</sequence>
<evidence type="ECO:0000256" key="6">
    <source>
        <dbReference type="RuleBase" id="RU004468"/>
    </source>
</evidence>
<dbReference type="PRINTS" id="PR00131">
    <property type="entry name" value="GLHYDRLASE1"/>
</dbReference>
<keyword evidence="3 6" id="KW-0326">Glycosidase</keyword>
<gene>
    <name evidence="7" type="ORF">HMPREF9488_01901</name>
</gene>
<evidence type="ECO:0000313" key="8">
    <source>
        <dbReference type="Proteomes" id="UP000003157"/>
    </source>
</evidence>
<dbReference type="Proteomes" id="UP000003157">
    <property type="component" value="Unassembled WGS sequence"/>
</dbReference>
<comment type="similarity">
    <text evidence="1 5">Belongs to the glycosyl hydrolase 1 family.</text>
</comment>
<name>E7GAW1_9FIRM</name>
<feature type="active site" description="Nucleophile" evidence="4">
    <location>
        <position position="374"/>
    </location>
</feature>
<evidence type="ECO:0000313" key="7">
    <source>
        <dbReference type="EMBL" id="EFW04777.1"/>
    </source>
</evidence>